<dbReference type="EMBL" id="CAMXCT010006665">
    <property type="protein sequence ID" value="CAI4017939.1"/>
    <property type="molecule type" value="Genomic_DNA"/>
</dbReference>
<feature type="transmembrane region" description="Helical" evidence="1">
    <location>
        <begin position="245"/>
        <end position="265"/>
    </location>
</feature>
<protein>
    <submittedName>
        <fullName evidence="4">Pentatricopeptide repeat-containing protein, chloroplastic</fullName>
    </submittedName>
</protein>
<dbReference type="AlphaFoldDB" id="A0A9P1GN67"/>
<evidence type="ECO:0000313" key="4">
    <source>
        <dbReference type="EMBL" id="CAL4805251.1"/>
    </source>
</evidence>
<keyword evidence="1" id="KW-0472">Membrane</keyword>
<keyword evidence="5" id="KW-1185">Reference proteome</keyword>
<feature type="transmembrane region" description="Helical" evidence="1">
    <location>
        <begin position="304"/>
        <end position="325"/>
    </location>
</feature>
<reference evidence="2" key="1">
    <citation type="submission" date="2022-10" db="EMBL/GenBank/DDBJ databases">
        <authorList>
            <person name="Chen Y."/>
            <person name="Dougan E. K."/>
            <person name="Chan C."/>
            <person name="Rhodes N."/>
            <person name="Thang M."/>
        </authorList>
    </citation>
    <scope>NUCLEOTIDE SEQUENCE</scope>
</reference>
<organism evidence="2">
    <name type="scientific">Cladocopium goreaui</name>
    <dbReference type="NCBI Taxonomy" id="2562237"/>
    <lineage>
        <taxon>Eukaryota</taxon>
        <taxon>Sar</taxon>
        <taxon>Alveolata</taxon>
        <taxon>Dinophyceae</taxon>
        <taxon>Suessiales</taxon>
        <taxon>Symbiodiniaceae</taxon>
        <taxon>Cladocopium</taxon>
    </lineage>
</organism>
<name>A0A9P1GN67_9DINO</name>
<dbReference type="EMBL" id="CAMXCT020006665">
    <property type="protein sequence ID" value="CAL1171314.1"/>
    <property type="molecule type" value="Genomic_DNA"/>
</dbReference>
<comment type="caution">
    <text evidence="2">The sequence shown here is derived from an EMBL/GenBank/DDBJ whole genome shotgun (WGS) entry which is preliminary data.</text>
</comment>
<sequence>MSGDYPMTEYPVKVRVMHIFSLFSAWAFVTMPAAMLAAAFHDALEKRRLVQAKRRKEAMCKIIRLVRKILLRRRFRQVVGTAIERHRQGYTKAGLARQKYPGLARLLAMLNSGELYLFVLGLCTVMHVSFAMLRSIPQLQPEAMLWDMLMLPMVMFFVLNFIGRFVTAFMNPKYHCSSRRFICSFQRCCQLAAAVVYFLHLAFPDDERLVRWTCAAQCVWVLNFGQILGTSTLLGLVWSEIRETLFVMTFVSSTFWALSATLWYLSEGGATSAVGMTDMFSTLYYTCIFLLGEWCSFDFSPVGAGLSMLYAIVGVGLNAMPMAAFQDALTNLTGAGAYNVVVARRQLLQDSNLSTGGTVTSPENVRVRKSEVEMQVLQSLDEEMI</sequence>
<feature type="transmembrane region" description="Helical" evidence="1">
    <location>
        <begin position="181"/>
        <end position="203"/>
    </location>
</feature>
<reference evidence="3" key="2">
    <citation type="submission" date="2024-04" db="EMBL/GenBank/DDBJ databases">
        <authorList>
            <person name="Chen Y."/>
            <person name="Shah S."/>
            <person name="Dougan E. K."/>
            <person name="Thang M."/>
            <person name="Chan C."/>
        </authorList>
    </citation>
    <scope>NUCLEOTIDE SEQUENCE [LARGE SCALE GENOMIC DNA]</scope>
</reference>
<dbReference type="EMBL" id="CAMXCT030006665">
    <property type="protein sequence ID" value="CAL4805251.1"/>
    <property type="molecule type" value="Genomic_DNA"/>
</dbReference>
<feature type="transmembrane region" description="Helical" evidence="1">
    <location>
        <begin position="115"/>
        <end position="136"/>
    </location>
</feature>
<keyword evidence="1" id="KW-0812">Transmembrane</keyword>
<accession>A0A9P1GN67</accession>
<gene>
    <name evidence="2" type="ORF">C1SCF055_LOCUS42547</name>
</gene>
<feature type="transmembrane region" description="Helical" evidence="1">
    <location>
        <begin position="271"/>
        <end position="292"/>
    </location>
</feature>
<evidence type="ECO:0000256" key="1">
    <source>
        <dbReference type="SAM" id="Phobius"/>
    </source>
</evidence>
<evidence type="ECO:0000313" key="2">
    <source>
        <dbReference type="EMBL" id="CAI4017939.1"/>
    </source>
</evidence>
<keyword evidence="1" id="KW-1133">Transmembrane helix</keyword>
<evidence type="ECO:0000313" key="5">
    <source>
        <dbReference type="Proteomes" id="UP001152797"/>
    </source>
</evidence>
<feature type="transmembrane region" description="Helical" evidence="1">
    <location>
        <begin position="148"/>
        <end position="169"/>
    </location>
</feature>
<feature type="transmembrane region" description="Helical" evidence="1">
    <location>
        <begin position="20"/>
        <end position="44"/>
    </location>
</feature>
<feature type="transmembrane region" description="Helical" evidence="1">
    <location>
        <begin position="209"/>
        <end position="238"/>
    </location>
</feature>
<dbReference type="OrthoDB" id="416403at2759"/>
<proteinExistence type="predicted"/>
<evidence type="ECO:0000313" key="3">
    <source>
        <dbReference type="EMBL" id="CAL1171314.1"/>
    </source>
</evidence>
<dbReference type="Proteomes" id="UP001152797">
    <property type="component" value="Unassembled WGS sequence"/>
</dbReference>